<keyword evidence="2" id="KW-1185">Reference proteome</keyword>
<sequence length="49" mass="5301">MSADPERDATALWTGLHGVVGLVGTLPRFPWPEAPDLVRMLVDRLACLG</sequence>
<dbReference type="EMBL" id="JAGIOO010000001">
    <property type="protein sequence ID" value="MBP2478673.1"/>
    <property type="molecule type" value="Genomic_DNA"/>
</dbReference>
<dbReference type="RefSeq" id="WP_158103695.1">
    <property type="nucleotide sequence ID" value="NZ_JAGIOO010000001.1"/>
</dbReference>
<proteinExistence type="predicted"/>
<organism evidence="1 2">
    <name type="scientific">Crossiella equi</name>
    <dbReference type="NCBI Taxonomy" id="130796"/>
    <lineage>
        <taxon>Bacteria</taxon>
        <taxon>Bacillati</taxon>
        <taxon>Actinomycetota</taxon>
        <taxon>Actinomycetes</taxon>
        <taxon>Pseudonocardiales</taxon>
        <taxon>Pseudonocardiaceae</taxon>
        <taxon>Crossiella</taxon>
    </lineage>
</organism>
<evidence type="ECO:0008006" key="3">
    <source>
        <dbReference type="Google" id="ProtNLM"/>
    </source>
</evidence>
<name>A0ABS5AQ24_9PSEU</name>
<comment type="caution">
    <text evidence="1">The sequence shown here is derived from an EMBL/GenBank/DDBJ whole genome shotgun (WGS) entry which is preliminary data.</text>
</comment>
<protein>
    <recommendedName>
        <fullName evidence="3">Tetracyclin repressor-like C-terminal domain-containing protein</fullName>
    </recommendedName>
</protein>
<gene>
    <name evidence="1" type="ORF">JOF53_007545</name>
</gene>
<dbReference type="Proteomes" id="UP001519363">
    <property type="component" value="Unassembled WGS sequence"/>
</dbReference>
<evidence type="ECO:0000313" key="2">
    <source>
        <dbReference type="Proteomes" id="UP001519363"/>
    </source>
</evidence>
<reference evidence="1 2" key="1">
    <citation type="submission" date="2021-03" db="EMBL/GenBank/DDBJ databases">
        <title>Sequencing the genomes of 1000 actinobacteria strains.</title>
        <authorList>
            <person name="Klenk H.-P."/>
        </authorList>
    </citation>
    <scope>NUCLEOTIDE SEQUENCE [LARGE SCALE GENOMIC DNA]</scope>
    <source>
        <strain evidence="1 2">DSM 44580</strain>
    </source>
</reference>
<evidence type="ECO:0000313" key="1">
    <source>
        <dbReference type="EMBL" id="MBP2478673.1"/>
    </source>
</evidence>
<accession>A0ABS5AQ24</accession>